<feature type="domain" description="DUF7730" evidence="2">
    <location>
        <begin position="104"/>
        <end position="169"/>
    </location>
</feature>
<feature type="region of interest" description="Disordered" evidence="1">
    <location>
        <begin position="1"/>
        <end position="62"/>
    </location>
</feature>
<dbReference type="PANTHER" id="PTHR42085:SF1">
    <property type="entry name" value="F-BOX DOMAIN-CONTAINING PROTEIN"/>
    <property type="match status" value="1"/>
</dbReference>
<feature type="compositionally biased region" description="Low complexity" evidence="1">
    <location>
        <begin position="408"/>
        <end position="426"/>
    </location>
</feature>
<sequence>MASRNSTSSRSRASSNTSSSLDATMMEPSPSASRPARLRNPSQSALPTPTTSHTHSHNARSDPSFSLLLSLPRELRDRVYVFALVSELPFWWPGKSPESELSDCDNVGVGLLRANKQVYRECVDILYSQNKFVFTHPSDCNMFRVVASPASVNIANVYFRIRQKDLKLWATYLGSKQPERSLKSDLPNLKSLWVFLRCGAMGLPAAFNTFQAAPAGLLGGLGGQIQAVQNALGQQMHALQQQAQSLTQVMANTGAPVVGGGGTHAQPGGGQLPPPPPPAPPMPFLQFAQGALALGAHHQAHQPQHHPANTAPHAHGQQNQPLNANLLAQQYLQHAQMHQQPNGPPPPLMQNPQHLEPMGDPQARQTTGATSRQDAHALFTSFLRFERELGLESLCLLLRDTLYSQPSTSLNFESSSSSKSSSVAGSPPTLSSVKPRPEVKIVCIIHLPRRILERLVALHPDELSVDVTTQDARTQFRKLHGIEVSLELNGCPPIRSSEQDAADHDDAFAHDH</sequence>
<feature type="compositionally biased region" description="Basic and acidic residues" evidence="1">
    <location>
        <begin position="497"/>
        <end position="512"/>
    </location>
</feature>
<dbReference type="InterPro" id="IPR056632">
    <property type="entry name" value="DUF7730"/>
</dbReference>
<dbReference type="Proteomes" id="UP001056012">
    <property type="component" value="Chromosome 2"/>
</dbReference>
<evidence type="ECO:0000313" key="4">
    <source>
        <dbReference type="Proteomes" id="UP001056012"/>
    </source>
</evidence>
<evidence type="ECO:0000259" key="2">
    <source>
        <dbReference type="Pfam" id="PF24864"/>
    </source>
</evidence>
<reference evidence="3" key="1">
    <citation type="submission" date="2021-12" db="EMBL/GenBank/DDBJ databases">
        <title>Curvularia clavata genome.</title>
        <authorList>
            <person name="Cao Y."/>
        </authorList>
    </citation>
    <scope>NUCLEOTIDE SEQUENCE</scope>
    <source>
        <strain evidence="3">Yc1106</strain>
    </source>
</reference>
<protein>
    <recommendedName>
        <fullName evidence="2">DUF7730 domain-containing protein</fullName>
    </recommendedName>
</protein>
<feature type="region of interest" description="Disordered" evidence="1">
    <location>
        <begin position="408"/>
        <end position="433"/>
    </location>
</feature>
<feature type="compositionally biased region" description="Low complexity" evidence="1">
    <location>
        <begin position="305"/>
        <end position="318"/>
    </location>
</feature>
<dbReference type="VEuPathDB" id="FungiDB:yc1106_02046"/>
<dbReference type="PANTHER" id="PTHR42085">
    <property type="entry name" value="F-BOX DOMAIN-CONTAINING PROTEIN"/>
    <property type="match status" value="1"/>
</dbReference>
<proteinExistence type="predicted"/>
<dbReference type="EMBL" id="CP089275">
    <property type="protein sequence ID" value="USP74772.1"/>
    <property type="molecule type" value="Genomic_DNA"/>
</dbReference>
<keyword evidence="4" id="KW-1185">Reference proteome</keyword>
<accession>A0A9Q8Z250</accession>
<feature type="compositionally biased region" description="Gly residues" evidence="1">
    <location>
        <begin position="259"/>
        <end position="271"/>
    </location>
</feature>
<gene>
    <name evidence="3" type="ORF">yc1106_02046</name>
</gene>
<dbReference type="InterPro" id="IPR038883">
    <property type="entry name" value="AN11006-like"/>
</dbReference>
<feature type="region of interest" description="Disordered" evidence="1">
    <location>
        <begin position="493"/>
        <end position="512"/>
    </location>
</feature>
<dbReference type="AlphaFoldDB" id="A0A9Q8Z250"/>
<feature type="compositionally biased region" description="Low complexity" evidence="1">
    <location>
        <begin position="1"/>
        <end position="20"/>
    </location>
</feature>
<name>A0A9Q8Z250_CURCL</name>
<organism evidence="3 4">
    <name type="scientific">Curvularia clavata</name>
    <dbReference type="NCBI Taxonomy" id="95742"/>
    <lineage>
        <taxon>Eukaryota</taxon>
        <taxon>Fungi</taxon>
        <taxon>Dikarya</taxon>
        <taxon>Ascomycota</taxon>
        <taxon>Pezizomycotina</taxon>
        <taxon>Dothideomycetes</taxon>
        <taxon>Pleosporomycetidae</taxon>
        <taxon>Pleosporales</taxon>
        <taxon>Pleosporineae</taxon>
        <taxon>Pleosporaceae</taxon>
        <taxon>Curvularia</taxon>
    </lineage>
</organism>
<feature type="compositionally biased region" description="Polar residues" evidence="1">
    <location>
        <begin position="363"/>
        <end position="372"/>
    </location>
</feature>
<evidence type="ECO:0000313" key="3">
    <source>
        <dbReference type="EMBL" id="USP74772.1"/>
    </source>
</evidence>
<feature type="region of interest" description="Disordered" evidence="1">
    <location>
        <begin position="334"/>
        <end position="372"/>
    </location>
</feature>
<dbReference type="OrthoDB" id="62952at2759"/>
<feature type="region of interest" description="Disordered" evidence="1">
    <location>
        <begin position="259"/>
        <end position="279"/>
    </location>
</feature>
<evidence type="ECO:0000256" key="1">
    <source>
        <dbReference type="SAM" id="MobiDB-lite"/>
    </source>
</evidence>
<feature type="region of interest" description="Disordered" evidence="1">
    <location>
        <begin position="296"/>
        <end position="318"/>
    </location>
</feature>
<dbReference type="Pfam" id="PF24864">
    <property type="entry name" value="DUF7730"/>
    <property type="match status" value="1"/>
</dbReference>